<dbReference type="STRING" id="1265313.HRUBRA_01279"/>
<evidence type="ECO:0000259" key="2">
    <source>
        <dbReference type="Pfam" id="PF14238"/>
    </source>
</evidence>
<evidence type="ECO:0000256" key="1">
    <source>
        <dbReference type="SAM" id="MobiDB-lite"/>
    </source>
</evidence>
<dbReference type="EMBL" id="AUVB01000038">
    <property type="protein sequence ID" value="KGE04055.1"/>
    <property type="molecule type" value="Genomic_DNA"/>
</dbReference>
<accession>A0A095VRQ9</accession>
<dbReference type="InterPro" id="IPR025641">
    <property type="entry name" value="DUF4340"/>
</dbReference>
<dbReference type="eggNOG" id="ENOG5031F07">
    <property type="taxonomic scope" value="Bacteria"/>
</dbReference>
<dbReference type="OrthoDB" id="5431982at2"/>
<proteinExistence type="predicted"/>
<sequence length="310" mass="32634">MNRFLLPGLAMLLALQLLVAATVYWPATDDNIASALPLLRADVAASADGLRISDDEGAAARLIRTDDGWALAASGLPVAPGRVATLLSTLEADPGWPMAQSASARERFAVDEEAYERRIELLSGEDVLATVFLGSAPGFRQVYAREAGSEAIYSIDFNAYDAPTDDSGWLDRGLAAIPAPSAVRWDGHRLESGDDGWRLDGSAVEDGAADDLVRALEGLQVTAVAEAPPQAAQARTLAVRSGGQAIELTFVAEDEAHFLKSSDWAPWFMISRYDHDRIVDSLGALTGGGGDTAGETGEEAEAIAPEAATP</sequence>
<dbReference type="Pfam" id="PF14238">
    <property type="entry name" value="DUF4340"/>
    <property type="match status" value="1"/>
</dbReference>
<feature type="domain" description="DUF4340" evidence="2">
    <location>
        <begin position="72"/>
        <end position="230"/>
    </location>
</feature>
<reference evidence="3 4" key="1">
    <citation type="journal article" date="2014" name="Genome Announc.">
        <title>Genome Sequence of Gammaproteobacterial Pseudohaliea rubra Type Strain DSM 19751, Isolated from Coastal Seawater of the Mediterranean Sea.</title>
        <authorList>
            <person name="Spring S."/>
            <person name="Fiebig A."/>
            <person name="Riedel T."/>
            <person name="Goker M."/>
            <person name="Klenk H.P."/>
        </authorList>
    </citation>
    <scope>NUCLEOTIDE SEQUENCE [LARGE SCALE GENOMIC DNA]</scope>
    <source>
        <strain evidence="3 4">DSM 19751</strain>
    </source>
</reference>
<evidence type="ECO:0000313" key="3">
    <source>
        <dbReference type="EMBL" id="KGE04055.1"/>
    </source>
</evidence>
<protein>
    <recommendedName>
        <fullName evidence="2">DUF4340 domain-containing protein</fullName>
    </recommendedName>
</protein>
<dbReference type="AlphaFoldDB" id="A0A095VRQ9"/>
<evidence type="ECO:0000313" key="4">
    <source>
        <dbReference type="Proteomes" id="UP000029640"/>
    </source>
</evidence>
<feature type="region of interest" description="Disordered" evidence="1">
    <location>
        <begin position="289"/>
        <end position="310"/>
    </location>
</feature>
<dbReference type="HOGENOM" id="CLU_060896_0_0_6"/>
<gene>
    <name evidence="3" type="ORF">HRUBRA_01279</name>
</gene>
<comment type="caution">
    <text evidence="3">The sequence shown here is derived from an EMBL/GenBank/DDBJ whole genome shotgun (WGS) entry which is preliminary data.</text>
</comment>
<keyword evidence="4" id="KW-1185">Reference proteome</keyword>
<dbReference type="RefSeq" id="WP_052094461.1">
    <property type="nucleotide sequence ID" value="NZ_KN234756.1"/>
</dbReference>
<dbReference type="Proteomes" id="UP000029640">
    <property type="component" value="Unassembled WGS sequence"/>
</dbReference>
<organism evidence="3 4">
    <name type="scientific">Pseudohaliea rubra DSM 19751</name>
    <dbReference type="NCBI Taxonomy" id="1265313"/>
    <lineage>
        <taxon>Bacteria</taxon>
        <taxon>Pseudomonadati</taxon>
        <taxon>Pseudomonadota</taxon>
        <taxon>Gammaproteobacteria</taxon>
        <taxon>Cellvibrionales</taxon>
        <taxon>Halieaceae</taxon>
        <taxon>Pseudohaliea</taxon>
    </lineage>
</organism>
<name>A0A095VRQ9_9GAMM</name>